<evidence type="ECO:0000313" key="2">
    <source>
        <dbReference type="EMBL" id="MCB4797736.1"/>
    </source>
</evidence>
<protein>
    <recommendedName>
        <fullName evidence="4">Protocatechuate 3,4-dioxygenase beta subunit</fullName>
    </recommendedName>
</protein>
<feature type="signal peptide" evidence="1">
    <location>
        <begin position="1"/>
        <end position="22"/>
    </location>
</feature>
<accession>A0A9X1HY54</accession>
<dbReference type="Gene3D" id="2.60.130.10">
    <property type="entry name" value="Aromatic compound dioxygenase"/>
    <property type="match status" value="1"/>
</dbReference>
<dbReference type="GO" id="GO:0005506">
    <property type="term" value="F:iron ion binding"/>
    <property type="evidence" value="ECO:0007669"/>
    <property type="project" value="InterPro"/>
</dbReference>
<keyword evidence="1" id="KW-0732">Signal</keyword>
<evidence type="ECO:0000256" key="1">
    <source>
        <dbReference type="SAM" id="SignalP"/>
    </source>
</evidence>
<dbReference type="PANTHER" id="PTHR33711:SF10">
    <property type="entry name" value="INTRADIOL RING-CLEAVAGE DIOXYGENASES DOMAIN-CONTAINING PROTEIN"/>
    <property type="match status" value="1"/>
</dbReference>
<feature type="chain" id="PRO_5040804435" description="Protocatechuate 3,4-dioxygenase beta subunit" evidence="1">
    <location>
        <begin position="23"/>
        <end position="210"/>
    </location>
</feature>
<dbReference type="PANTHER" id="PTHR33711">
    <property type="entry name" value="DIOXYGENASE, PUTATIVE (AFU_ORTHOLOGUE AFUA_2G02910)-RELATED"/>
    <property type="match status" value="1"/>
</dbReference>
<comment type="caution">
    <text evidence="2">The sequence shown here is derived from an EMBL/GenBank/DDBJ whole genome shotgun (WGS) entry which is preliminary data.</text>
</comment>
<proteinExistence type="predicted"/>
<dbReference type="AlphaFoldDB" id="A0A9X1HY54"/>
<dbReference type="InterPro" id="IPR015889">
    <property type="entry name" value="Intradiol_dOase_core"/>
</dbReference>
<evidence type="ECO:0000313" key="3">
    <source>
        <dbReference type="Proteomes" id="UP001139199"/>
    </source>
</evidence>
<dbReference type="RefSeq" id="WP_226540621.1">
    <property type="nucleotide sequence ID" value="NZ_JAJAPW010000001.1"/>
</dbReference>
<sequence>MKKTISLLGILCLLFFINKSFAQESASLTNKAPVDFKKRSPVYDYKEKQLNNVDTIPDFASKTNKLKITGTIYESDGVTPAKNVILFIHQTDENGNFELKRENKKRYVHHRGWVKTNDDGKYTFYTFVPGSYFHGKELKQILPIIKAPGEEEHKIESYVFNDDPSLKDSCREEIEKTNPKRILSLTFDTEEGLFVSKRDIVLGKEETESY</sequence>
<evidence type="ECO:0008006" key="4">
    <source>
        <dbReference type="Google" id="ProtNLM"/>
    </source>
</evidence>
<dbReference type="GO" id="GO:0016702">
    <property type="term" value="F:oxidoreductase activity, acting on single donors with incorporation of molecular oxygen, incorporation of two atoms of oxygen"/>
    <property type="evidence" value="ECO:0007669"/>
    <property type="project" value="InterPro"/>
</dbReference>
<dbReference type="SUPFAM" id="SSF49482">
    <property type="entry name" value="Aromatic compound dioxygenase"/>
    <property type="match status" value="1"/>
</dbReference>
<name>A0A9X1HY54_9FLAO</name>
<dbReference type="Proteomes" id="UP001139199">
    <property type="component" value="Unassembled WGS sequence"/>
</dbReference>
<reference evidence="2" key="1">
    <citation type="submission" date="2021-10" db="EMBL/GenBank/DDBJ databases">
        <title>Tamlana sargassums sp. nov., and Tamlana laminarinivorans sp. nov., two new bacteria isolated from the brown alga.</title>
        <authorList>
            <person name="Li J."/>
        </authorList>
    </citation>
    <scope>NUCLEOTIDE SEQUENCE</scope>
    <source>
        <strain evidence="2">PT2-4</strain>
    </source>
</reference>
<dbReference type="EMBL" id="JAJAPW010000001">
    <property type="protein sequence ID" value="MCB4797736.1"/>
    <property type="molecule type" value="Genomic_DNA"/>
</dbReference>
<gene>
    <name evidence="2" type="ORF">LG649_02695</name>
</gene>
<dbReference type="InterPro" id="IPR050770">
    <property type="entry name" value="Intradiol_RC_Dioxygenase"/>
</dbReference>
<organism evidence="2 3">
    <name type="scientific">Neotamlana laminarinivorans</name>
    <dbReference type="NCBI Taxonomy" id="2883124"/>
    <lineage>
        <taxon>Bacteria</taxon>
        <taxon>Pseudomonadati</taxon>
        <taxon>Bacteroidota</taxon>
        <taxon>Flavobacteriia</taxon>
        <taxon>Flavobacteriales</taxon>
        <taxon>Flavobacteriaceae</taxon>
        <taxon>Neotamlana</taxon>
    </lineage>
</organism>
<keyword evidence="3" id="KW-1185">Reference proteome</keyword>